<sequence>MGFGEKWICYVKRKLGSGRSTLVLEHFLVDVGLGLNSVIAHY</sequence>
<dbReference type="AlphaFoldDB" id="A0A0A9AN05"/>
<evidence type="ECO:0000313" key="1">
    <source>
        <dbReference type="EMBL" id="JAD50315.1"/>
    </source>
</evidence>
<dbReference type="EMBL" id="GBRH01247580">
    <property type="protein sequence ID" value="JAD50315.1"/>
    <property type="molecule type" value="Transcribed_RNA"/>
</dbReference>
<accession>A0A0A9AN05</accession>
<proteinExistence type="predicted"/>
<name>A0A0A9AN05_ARUDO</name>
<organism evidence="1">
    <name type="scientific">Arundo donax</name>
    <name type="common">Giant reed</name>
    <name type="synonym">Donax arundinaceus</name>
    <dbReference type="NCBI Taxonomy" id="35708"/>
    <lineage>
        <taxon>Eukaryota</taxon>
        <taxon>Viridiplantae</taxon>
        <taxon>Streptophyta</taxon>
        <taxon>Embryophyta</taxon>
        <taxon>Tracheophyta</taxon>
        <taxon>Spermatophyta</taxon>
        <taxon>Magnoliopsida</taxon>
        <taxon>Liliopsida</taxon>
        <taxon>Poales</taxon>
        <taxon>Poaceae</taxon>
        <taxon>PACMAD clade</taxon>
        <taxon>Arundinoideae</taxon>
        <taxon>Arundineae</taxon>
        <taxon>Arundo</taxon>
    </lineage>
</organism>
<reference evidence="1" key="2">
    <citation type="journal article" date="2015" name="Data Brief">
        <title>Shoot transcriptome of the giant reed, Arundo donax.</title>
        <authorList>
            <person name="Barrero R.A."/>
            <person name="Guerrero F.D."/>
            <person name="Moolhuijzen P."/>
            <person name="Goolsby J.A."/>
            <person name="Tidwell J."/>
            <person name="Bellgard S.E."/>
            <person name="Bellgard M.I."/>
        </authorList>
    </citation>
    <scope>NUCLEOTIDE SEQUENCE</scope>
    <source>
        <tissue evidence="1">Shoot tissue taken approximately 20 cm above the soil surface</tissue>
    </source>
</reference>
<reference evidence="1" key="1">
    <citation type="submission" date="2014-09" db="EMBL/GenBank/DDBJ databases">
        <authorList>
            <person name="Magalhaes I.L.F."/>
            <person name="Oliveira U."/>
            <person name="Santos F.R."/>
            <person name="Vidigal T.H.D.A."/>
            <person name="Brescovit A.D."/>
            <person name="Santos A.J."/>
        </authorList>
    </citation>
    <scope>NUCLEOTIDE SEQUENCE</scope>
    <source>
        <tissue evidence="1">Shoot tissue taken approximately 20 cm above the soil surface</tissue>
    </source>
</reference>
<protein>
    <submittedName>
        <fullName evidence="1">Uncharacterized protein</fullName>
    </submittedName>
</protein>